<reference evidence="3" key="1">
    <citation type="submission" date="2013-09" db="EMBL/GenBank/DDBJ databases">
        <title>Corchorus olitorius genome sequencing.</title>
        <authorList>
            <person name="Alam M."/>
            <person name="Haque M.S."/>
            <person name="Islam M.S."/>
            <person name="Emdad E.M."/>
            <person name="Islam M.M."/>
            <person name="Ahmed B."/>
            <person name="Halim A."/>
            <person name="Hossen Q.M.M."/>
            <person name="Hossain M.Z."/>
            <person name="Ahmed R."/>
            <person name="Khan M.M."/>
            <person name="Islam R."/>
            <person name="Rashid M.M."/>
            <person name="Khan S.A."/>
            <person name="Rahman M.S."/>
            <person name="Alam M."/>
            <person name="Yahiya A.S."/>
            <person name="Khan M.S."/>
            <person name="Azam M.S."/>
            <person name="Haque T."/>
            <person name="Lashkar M.Z.H."/>
            <person name="Akhand A.I."/>
            <person name="Morshed G."/>
            <person name="Roy S."/>
            <person name="Uddin K.S."/>
            <person name="Rabeya T."/>
            <person name="Hossain A.S."/>
            <person name="Chowdhury A."/>
            <person name="Snigdha A.R."/>
            <person name="Mortoza M.S."/>
            <person name="Matin S.A."/>
            <person name="Hoque S.M.E."/>
            <person name="Islam M.K."/>
            <person name="Roy D.K."/>
            <person name="Haider R."/>
            <person name="Moosa M.M."/>
            <person name="Elias S.M."/>
            <person name="Hasan A.M."/>
            <person name="Jahan S."/>
            <person name="Shafiuddin M."/>
            <person name="Mahmood N."/>
            <person name="Shommy N.S."/>
        </authorList>
    </citation>
    <scope>NUCLEOTIDE SEQUENCE [LARGE SCALE GENOMIC DNA]</scope>
    <source>
        <strain evidence="3">cv. O-4</strain>
    </source>
</reference>
<protein>
    <submittedName>
        <fullName evidence="2">Uncharacterized protein</fullName>
    </submittedName>
</protein>
<sequence>MDGRRLVVRKAVNRKLDLVSVRGGARDNNFQVNRPAKDLSKNDKNFYQWQANRRDRRIYSSRQQTVYGDTGGSGKVTLVEQNCCNDVSKGRKEIDSQKGKETQACRANNNIPTDQRRADESRKKDKCIDNCFVSDRVQEAETNDLVNEVRIEDKEESVEEDSLSETLEVPVQIPEEDMRWLGRSAIALLHFTALKEDVCSVIQRMEPTVITRQLSNIMILLTVEEDHSLEDCIDRVRSSCGEWIKVIEPWRSSELQRLSLVWVRLLEVPLELWHENFFSALGNNWGNFVHLDDCTARRSSFKEARMQILVPSLSCIPKVVSGTPLGINFNISIIIAEEDDAATSSGIHGCSAVPPLVPTTPKDLPVDPDNCIDDGLETGNDFNVLSIDVVPESQNTLGNIRDIDDRRLKAIDEEIVGESLNFGRSLAANREILHCIGNNNVELAEHEGDSLAIVVRSDPGTHWSPGFSNHSGSGSVNIRSHIGPSFEEDSYEQCIHGGSF</sequence>
<gene>
    <name evidence="2" type="ORF">COLO4_03637</name>
</gene>
<feature type="region of interest" description="Disordered" evidence="1">
    <location>
        <begin position="90"/>
        <end position="120"/>
    </location>
</feature>
<keyword evidence="3" id="KW-1185">Reference proteome</keyword>
<dbReference type="PANTHER" id="PTHR34427">
    <property type="entry name" value="DUF4283 DOMAIN PROTEIN"/>
    <property type="match status" value="1"/>
</dbReference>
<dbReference type="PANTHER" id="PTHR34427:SF5">
    <property type="entry name" value="DUF4283 DOMAIN-CONTAINING PROTEIN"/>
    <property type="match status" value="1"/>
</dbReference>
<accession>A0A1R3KXM8</accession>
<name>A0A1R3KXM8_9ROSI</name>
<dbReference type="EMBL" id="AWUE01010159">
    <property type="protein sequence ID" value="OMP11863.1"/>
    <property type="molecule type" value="Genomic_DNA"/>
</dbReference>
<evidence type="ECO:0000313" key="2">
    <source>
        <dbReference type="EMBL" id="OMP11863.1"/>
    </source>
</evidence>
<dbReference type="Proteomes" id="UP000187203">
    <property type="component" value="Unassembled WGS sequence"/>
</dbReference>
<evidence type="ECO:0000256" key="1">
    <source>
        <dbReference type="SAM" id="MobiDB-lite"/>
    </source>
</evidence>
<dbReference type="AlphaFoldDB" id="A0A1R3KXM8"/>
<comment type="caution">
    <text evidence="2">The sequence shown here is derived from an EMBL/GenBank/DDBJ whole genome shotgun (WGS) entry which is preliminary data.</text>
</comment>
<feature type="compositionally biased region" description="Basic and acidic residues" evidence="1">
    <location>
        <begin position="90"/>
        <end position="103"/>
    </location>
</feature>
<evidence type="ECO:0000313" key="3">
    <source>
        <dbReference type="Proteomes" id="UP000187203"/>
    </source>
</evidence>
<dbReference type="OrthoDB" id="10629107at2759"/>
<proteinExistence type="predicted"/>
<organism evidence="2 3">
    <name type="scientific">Corchorus olitorius</name>
    <dbReference type="NCBI Taxonomy" id="93759"/>
    <lineage>
        <taxon>Eukaryota</taxon>
        <taxon>Viridiplantae</taxon>
        <taxon>Streptophyta</taxon>
        <taxon>Embryophyta</taxon>
        <taxon>Tracheophyta</taxon>
        <taxon>Spermatophyta</taxon>
        <taxon>Magnoliopsida</taxon>
        <taxon>eudicotyledons</taxon>
        <taxon>Gunneridae</taxon>
        <taxon>Pentapetalae</taxon>
        <taxon>rosids</taxon>
        <taxon>malvids</taxon>
        <taxon>Malvales</taxon>
        <taxon>Malvaceae</taxon>
        <taxon>Grewioideae</taxon>
        <taxon>Apeibeae</taxon>
        <taxon>Corchorus</taxon>
    </lineage>
</organism>